<dbReference type="PANTHER" id="PTHR43730">
    <property type="entry name" value="BETA-MANNOSIDASE"/>
    <property type="match status" value="1"/>
</dbReference>
<dbReference type="InterPro" id="IPR041625">
    <property type="entry name" value="Beta-mannosidase_Ig"/>
</dbReference>
<dbReference type="InterPro" id="IPR050887">
    <property type="entry name" value="Beta-mannosidase_GH2"/>
</dbReference>
<dbReference type="SUPFAM" id="SSF49303">
    <property type="entry name" value="beta-Galactosidase/glucuronidase domain"/>
    <property type="match status" value="2"/>
</dbReference>
<keyword evidence="8" id="KW-0964">Secreted</keyword>
<evidence type="ECO:0000256" key="10">
    <source>
        <dbReference type="ARBA" id="ARBA00022801"/>
    </source>
</evidence>
<dbReference type="Pfam" id="PF17786">
    <property type="entry name" value="Mannosidase_ig"/>
    <property type="match status" value="1"/>
</dbReference>
<comment type="subcellular location">
    <subcellularLocation>
        <location evidence="2">Secreted</location>
    </subcellularLocation>
</comment>
<reference evidence="17" key="1">
    <citation type="submission" date="2022-07" db="EMBL/GenBank/DDBJ databases">
        <title>Genome Sequence of Physisporinus lineatus.</title>
        <authorList>
            <person name="Buettner E."/>
        </authorList>
    </citation>
    <scope>NUCLEOTIDE SEQUENCE</scope>
    <source>
        <strain evidence="17">VT162</strain>
    </source>
</reference>
<dbReference type="Gene3D" id="2.60.120.260">
    <property type="entry name" value="Galactose-binding domain-like"/>
    <property type="match status" value="1"/>
</dbReference>
<feature type="domain" description="Mannosidase Ig/CBM-like" evidence="15">
    <location>
        <begin position="779"/>
        <end position="859"/>
    </location>
</feature>
<evidence type="ECO:0000313" key="17">
    <source>
        <dbReference type="EMBL" id="KAJ3476508.1"/>
    </source>
</evidence>
<evidence type="ECO:0000313" key="18">
    <source>
        <dbReference type="Proteomes" id="UP001212997"/>
    </source>
</evidence>
<dbReference type="AlphaFoldDB" id="A0AAD5YBB8"/>
<comment type="pathway">
    <text evidence="3">Glycan metabolism; N-glycan degradation.</text>
</comment>
<comment type="catalytic activity">
    <reaction evidence="1">
        <text>Hydrolysis of terminal, non-reducing beta-D-mannose residues in beta-D-mannosides.</text>
        <dbReference type="EC" id="3.2.1.25"/>
    </reaction>
</comment>
<dbReference type="InterPro" id="IPR013783">
    <property type="entry name" value="Ig-like_fold"/>
</dbReference>
<evidence type="ECO:0000259" key="14">
    <source>
        <dbReference type="Pfam" id="PF17753"/>
    </source>
</evidence>
<dbReference type="EMBL" id="JANAWD010000699">
    <property type="protein sequence ID" value="KAJ3476508.1"/>
    <property type="molecule type" value="Genomic_DNA"/>
</dbReference>
<dbReference type="GO" id="GO:0005576">
    <property type="term" value="C:extracellular region"/>
    <property type="evidence" value="ECO:0007669"/>
    <property type="project" value="UniProtKB-SubCell"/>
</dbReference>
<dbReference type="Proteomes" id="UP001212997">
    <property type="component" value="Unassembled WGS sequence"/>
</dbReference>
<evidence type="ECO:0000256" key="6">
    <source>
        <dbReference type="ARBA" id="ARBA00012754"/>
    </source>
</evidence>
<dbReference type="InterPro" id="IPR017853">
    <property type="entry name" value="GH"/>
</dbReference>
<evidence type="ECO:0000256" key="2">
    <source>
        <dbReference type="ARBA" id="ARBA00004613"/>
    </source>
</evidence>
<keyword evidence="12" id="KW-0326">Glycosidase</keyword>
<dbReference type="Gene3D" id="2.60.40.10">
    <property type="entry name" value="Immunoglobulins"/>
    <property type="match status" value="3"/>
</dbReference>
<evidence type="ECO:0000256" key="3">
    <source>
        <dbReference type="ARBA" id="ARBA00004740"/>
    </source>
</evidence>
<dbReference type="Gene3D" id="3.20.20.80">
    <property type="entry name" value="Glycosidases"/>
    <property type="match status" value="1"/>
</dbReference>
<evidence type="ECO:0000256" key="8">
    <source>
        <dbReference type="ARBA" id="ARBA00022525"/>
    </source>
</evidence>
<comment type="caution">
    <text evidence="17">The sequence shown here is derived from an EMBL/GenBank/DDBJ whole genome shotgun (WGS) entry which is preliminary data.</text>
</comment>
<accession>A0AAD5YBB8</accession>
<dbReference type="SUPFAM" id="SSF49785">
    <property type="entry name" value="Galactose-binding domain-like"/>
    <property type="match status" value="1"/>
</dbReference>
<sequence>MFQRLFFVIKLFLFFRLGLIFLGGGARAAVFSLSDLQWTLKNQNGSIVIPGSVPSQVHLDLLRSGIITEPLLGINDFTQRWVTNDEWTYTADLTPFTRGALDVNGTRSRSKSLLVFYGIDTIANITVAGHPVAWVNNQFRQYVFDVSELLPTSSKGNRNLTVTLESAYLYGLNVTSRPDAEISPTADFEYAGIRQFIRKTQSDFGWDWGPAFVPSGIFKPAYLVTLPETPVSGHLASASHPLLVSTSGNVFIEESSLEILKVGQTSIATANQKADWLLNVTLAVRSTVVSHSPSIVISIPELGFTSQPFPTIPALSASTIAPTILNAHFTIPDGVPERWFPHNLGSPKLYNVTITLNLSKTSSVSFVTRTGFRTIELVQTPYSQADVDARGITPGDQWHFEINGKPFYSSGTNIIPFDPFYARMTSDQVGWILKSAVLSGQNMLRIWGGGIYQPSDELTGGYDFYSACDELGILAWSELIFSDALYPINDYLLETIEPEVRQNVRRINKHPSNAQWAGGNEIEGIVIQVNNSLANGTHYLNEFVTLFQGFLHDIVTEETQSVAYTDCSTTSGVLSLDPYVVRFANKTPGEIYGNSERYNYDASQAFNYSTYPVSRFVNEFGFHSMPSFFSWEEVLTSPEDFSFNSTVVASRDHHPPAGSLAFPNPNAPQGQAQMTVAVQTWLPSPSLTSTTNHTFAQWCWSTQVFQSMNMVSEIAWYRRGAGLGENNLGALVWQLNDIWQGASWSSVEYSGRWKVLHYGMSGIFSPVVVYPFWTPSNETLDILVSSDRWQEVQGSVTLSWYDWEGKQLSSDVHKFSVPSLNNSLILSKSGLSSILPKGHSSEEVWMHLTLNAHVDGKDITNEQTFTATSLAQARLVDPRIQVRRSRNLTFTLSARGGVAAWTWLDHPSGTVGYFVDTSTGQPLNGFFLIPGADRTVRFVLNSALSRIQTPNPADFVVRSLWDNTRD</sequence>
<gene>
    <name evidence="17" type="ORF">NLI96_g11106</name>
</gene>
<dbReference type="InterPro" id="IPR041447">
    <property type="entry name" value="Mannosidase_ig"/>
</dbReference>
<keyword evidence="10" id="KW-0378">Hydrolase</keyword>
<feature type="domain" description="Beta-mannosidase Ig-fold" evidence="14">
    <location>
        <begin position="875"/>
        <end position="963"/>
    </location>
</feature>
<evidence type="ECO:0000256" key="4">
    <source>
        <dbReference type="ARBA" id="ARBA00007483"/>
    </source>
</evidence>
<comment type="similarity">
    <text evidence="4">Belongs to the glycosyl hydrolase 2 family. Beta-mannosidase A subfamily.</text>
</comment>
<dbReference type="PANTHER" id="PTHR43730:SF5">
    <property type="entry name" value="BETA-MANNOSIDASE A"/>
    <property type="match status" value="1"/>
</dbReference>
<comment type="subunit">
    <text evidence="5">Homodimer.</text>
</comment>
<dbReference type="SUPFAM" id="SSF51445">
    <property type="entry name" value="(Trans)glycosidases"/>
    <property type="match status" value="1"/>
</dbReference>
<dbReference type="FunFam" id="3.20.20.80:FF:000050">
    <property type="entry name" value="Beta-mannosidase B"/>
    <property type="match status" value="1"/>
</dbReference>
<dbReference type="InterPro" id="IPR008979">
    <property type="entry name" value="Galactose-bd-like_sf"/>
</dbReference>
<evidence type="ECO:0000259" key="15">
    <source>
        <dbReference type="Pfam" id="PF17786"/>
    </source>
</evidence>
<evidence type="ECO:0000256" key="13">
    <source>
        <dbReference type="ARBA" id="ARBA00031061"/>
    </source>
</evidence>
<proteinExistence type="inferred from homology"/>
<protein>
    <recommendedName>
        <fullName evidence="7">Beta-mannosidase A</fullName>
        <ecNumber evidence="6">3.2.1.25</ecNumber>
    </recommendedName>
    <alternativeName>
        <fullName evidence="13">Mannanase A</fullName>
    </alternativeName>
</protein>
<dbReference type="EC" id="3.2.1.25" evidence="6"/>
<dbReference type="GO" id="GO:0004567">
    <property type="term" value="F:beta-mannosidase activity"/>
    <property type="evidence" value="ECO:0007669"/>
    <property type="project" value="UniProtKB-EC"/>
</dbReference>
<keyword evidence="18" id="KW-1185">Reference proteome</keyword>
<organism evidence="17 18">
    <name type="scientific">Meripilus lineatus</name>
    <dbReference type="NCBI Taxonomy" id="2056292"/>
    <lineage>
        <taxon>Eukaryota</taxon>
        <taxon>Fungi</taxon>
        <taxon>Dikarya</taxon>
        <taxon>Basidiomycota</taxon>
        <taxon>Agaricomycotina</taxon>
        <taxon>Agaricomycetes</taxon>
        <taxon>Polyporales</taxon>
        <taxon>Meripilaceae</taxon>
        <taxon>Meripilus</taxon>
    </lineage>
</organism>
<evidence type="ECO:0000256" key="11">
    <source>
        <dbReference type="ARBA" id="ARBA00023180"/>
    </source>
</evidence>
<evidence type="ECO:0000256" key="9">
    <source>
        <dbReference type="ARBA" id="ARBA00022729"/>
    </source>
</evidence>
<dbReference type="InterPro" id="IPR054593">
    <property type="entry name" value="Beta-mannosidase-like_N2"/>
</dbReference>
<evidence type="ECO:0000256" key="12">
    <source>
        <dbReference type="ARBA" id="ARBA00023295"/>
    </source>
</evidence>
<dbReference type="Pfam" id="PF17753">
    <property type="entry name" value="Ig_mannosidase"/>
    <property type="match status" value="1"/>
</dbReference>
<name>A0AAD5YBB8_9APHY</name>
<evidence type="ECO:0000259" key="16">
    <source>
        <dbReference type="Pfam" id="PF22666"/>
    </source>
</evidence>
<evidence type="ECO:0000256" key="1">
    <source>
        <dbReference type="ARBA" id="ARBA00000829"/>
    </source>
</evidence>
<dbReference type="InterPro" id="IPR036156">
    <property type="entry name" value="Beta-gal/glucu_dom_sf"/>
</dbReference>
<keyword evidence="11" id="KW-0325">Glycoprotein</keyword>
<feature type="domain" description="Beta-mannosidase-like galactose-binding" evidence="16">
    <location>
        <begin position="38"/>
        <end position="219"/>
    </location>
</feature>
<keyword evidence="9" id="KW-0732">Signal</keyword>
<dbReference type="GO" id="GO:0006516">
    <property type="term" value="P:glycoprotein catabolic process"/>
    <property type="evidence" value="ECO:0007669"/>
    <property type="project" value="TreeGrafter"/>
</dbReference>
<evidence type="ECO:0000256" key="7">
    <source>
        <dbReference type="ARBA" id="ARBA00021795"/>
    </source>
</evidence>
<evidence type="ECO:0000256" key="5">
    <source>
        <dbReference type="ARBA" id="ARBA00011738"/>
    </source>
</evidence>
<dbReference type="Pfam" id="PF22666">
    <property type="entry name" value="Glyco_hydro_2_N2"/>
    <property type="match status" value="1"/>
</dbReference>